<sequence>MIINHRTASAKEIHLLYAQLPELNAHHSLMDIEMRLQHRPHLMLVAEVNGRPVGFIAGYALNTAEFHLWLGGVLPGFRRRGVARALLAAQETWAKSRGYHTINVKSGSRFQGMLLFLISNHYQQTRIEAQDNEEENKIWLEKNYGNQLIVFSGSSDCKQRNG</sequence>
<dbReference type="PROSITE" id="PS51186">
    <property type="entry name" value="GNAT"/>
    <property type="match status" value="1"/>
</dbReference>
<evidence type="ECO:0000313" key="5">
    <source>
        <dbReference type="Proteomes" id="UP000461443"/>
    </source>
</evidence>
<dbReference type="GO" id="GO:0016747">
    <property type="term" value="F:acyltransferase activity, transferring groups other than amino-acyl groups"/>
    <property type="evidence" value="ECO:0007669"/>
    <property type="project" value="InterPro"/>
</dbReference>
<evidence type="ECO:0000256" key="2">
    <source>
        <dbReference type="ARBA" id="ARBA00023315"/>
    </source>
</evidence>
<comment type="caution">
    <text evidence="4">The sequence shown here is derived from an EMBL/GenBank/DDBJ whole genome shotgun (WGS) entry which is preliminary data.</text>
</comment>
<protein>
    <submittedName>
        <fullName evidence="4">GNAT family N-acetyltransferase</fullName>
    </submittedName>
</protein>
<dbReference type="Gene3D" id="3.40.630.30">
    <property type="match status" value="1"/>
</dbReference>
<dbReference type="AlphaFoldDB" id="A0A845SMX7"/>
<keyword evidence="1 4" id="KW-0808">Transferase</keyword>
<proteinExistence type="predicted"/>
<gene>
    <name evidence="4" type="ORF">GRH90_17675</name>
</gene>
<dbReference type="InterPro" id="IPR016181">
    <property type="entry name" value="Acyl_CoA_acyltransferase"/>
</dbReference>
<dbReference type="PANTHER" id="PTHR43877">
    <property type="entry name" value="AMINOALKYLPHOSPHONATE N-ACETYLTRANSFERASE-RELATED-RELATED"/>
    <property type="match status" value="1"/>
</dbReference>
<reference evidence="4 5" key="2">
    <citation type="submission" date="2020-02" db="EMBL/GenBank/DDBJ databases">
        <title>The new genus of Enterobacteriales.</title>
        <authorList>
            <person name="Kim I.S."/>
        </authorList>
    </citation>
    <scope>NUCLEOTIDE SEQUENCE [LARGE SCALE GENOMIC DNA]</scope>
    <source>
        <strain evidence="4 5">SAP-6</strain>
    </source>
</reference>
<dbReference type="Pfam" id="PF00583">
    <property type="entry name" value="Acetyltransf_1"/>
    <property type="match status" value="1"/>
</dbReference>
<dbReference type="InterPro" id="IPR050832">
    <property type="entry name" value="Bact_Acetyltransf"/>
</dbReference>
<dbReference type="InterPro" id="IPR000182">
    <property type="entry name" value="GNAT_dom"/>
</dbReference>
<name>A0A845SMX7_9GAMM</name>
<dbReference type="RefSeq" id="WP_162367283.1">
    <property type="nucleotide sequence ID" value="NZ_WUBS01000013.1"/>
</dbReference>
<dbReference type="EMBL" id="WUBS01000013">
    <property type="protein sequence ID" value="NDL64567.1"/>
    <property type="molecule type" value="Genomic_DNA"/>
</dbReference>
<keyword evidence="2" id="KW-0012">Acyltransferase</keyword>
<evidence type="ECO:0000256" key="1">
    <source>
        <dbReference type="ARBA" id="ARBA00022679"/>
    </source>
</evidence>
<evidence type="ECO:0000259" key="3">
    <source>
        <dbReference type="PROSITE" id="PS51186"/>
    </source>
</evidence>
<evidence type="ECO:0000313" key="4">
    <source>
        <dbReference type="EMBL" id="NDL64567.1"/>
    </source>
</evidence>
<accession>A0A845SMX7</accession>
<feature type="domain" description="N-acetyltransferase" evidence="3">
    <location>
        <begin position="3"/>
        <end position="145"/>
    </location>
</feature>
<dbReference type="CDD" id="cd04301">
    <property type="entry name" value="NAT_SF"/>
    <property type="match status" value="1"/>
</dbReference>
<organism evidence="4 5">
    <name type="scientific">Acerihabitans arboris</name>
    <dbReference type="NCBI Taxonomy" id="2691583"/>
    <lineage>
        <taxon>Bacteria</taxon>
        <taxon>Pseudomonadati</taxon>
        <taxon>Pseudomonadota</taxon>
        <taxon>Gammaproteobacteria</taxon>
        <taxon>Enterobacterales</taxon>
        <taxon>Pectobacteriaceae</taxon>
        <taxon>Acerihabitans</taxon>
    </lineage>
</organism>
<keyword evidence="5" id="KW-1185">Reference proteome</keyword>
<dbReference type="Proteomes" id="UP000461443">
    <property type="component" value="Unassembled WGS sequence"/>
</dbReference>
<dbReference type="SUPFAM" id="SSF55729">
    <property type="entry name" value="Acyl-CoA N-acyltransferases (Nat)"/>
    <property type="match status" value="1"/>
</dbReference>
<reference evidence="4 5" key="1">
    <citation type="submission" date="2019-12" db="EMBL/GenBank/DDBJ databases">
        <authorList>
            <person name="Lee S.D."/>
        </authorList>
    </citation>
    <scope>NUCLEOTIDE SEQUENCE [LARGE SCALE GENOMIC DNA]</scope>
    <source>
        <strain evidence="4 5">SAP-6</strain>
    </source>
</reference>